<accession>A0A0C1C2E4</accession>
<dbReference type="PATRIC" id="fig|83552.4.peg.1019"/>
<reference evidence="1 2" key="1">
    <citation type="journal article" date="2014" name="Mol. Biol. Evol.">
        <title>Massive expansion of Ubiquitination-related gene families within the Chlamydiae.</title>
        <authorList>
            <person name="Domman D."/>
            <person name="Collingro A."/>
            <person name="Lagkouvardos I."/>
            <person name="Gehre L."/>
            <person name="Weinmaier T."/>
            <person name="Rattei T."/>
            <person name="Subtil A."/>
            <person name="Horn M."/>
        </authorList>
    </citation>
    <scope>NUCLEOTIDE SEQUENCE [LARGE SCALE GENOMIC DNA]</scope>
    <source>
        <strain evidence="1 2">OEW1</strain>
    </source>
</reference>
<organism evidence="1 2">
    <name type="scientific">Parachlamydia acanthamoebae</name>
    <dbReference type="NCBI Taxonomy" id="83552"/>
    <lineage>
        <taxon>Bacteria</taxon>
        <taxon>Pseudomonadati</taxon>
        <taxon>Chlamydiota</taxon>
        <taxon>Chlamydiia</taxon>
        <taxon>Parachlamydiales</taxon>
        <taxon>Parachlamydiaceae</taxon>
        <taxon>Parachlamydia</taxon>
    </lineage>
</organism>
<gene>
    <name evidence="1" type="ORF">DB43_FS00120</name>
</gene>
<comment type="caution">
    <text evidence="1">The sequence shown here is derived from an EMBL/GenBank/DDBJ whole genome shotgun (WGS) entry which is preliminary data.</text>
</comment>
<dbReference type="AlphaFoldDB" id="A0A0C1C2E4"/>
<evidence type="ECO:0000313" key="1">
    <source>
        <dbReference type="EMBL" id="KIA77771.1"/>
    </source>
</evidence>
<dbReference type="Proteomes" id="UP000031307">
    <property type="component" value="Unassembled WGS sequence"/>
</dbReference>
<sequence>MANILDKVPKIVQKVKNNESNRLNICSHQAPHTTNQSCGSRAATLAMVYKLSTETQILRCSL</sequence>
<name>A0A0C1C2E4_9BACT</name>
<evidence type="ECO:0000313" key="2">
    <source>
        <dbReference type="Proteomes" id="UP000031307"/>
    </source>
</evidence>
<protein>
    <submittedName>
        <fullName evidence="1">Uncharacterized protein</fullName>
    </submittedName>
</protein>
<dbReference type="EMBL" id="JSAM01000062">
    <property type="protein sequence ID" value="KIA77771.1"/>
    <property type="molecule type" value="Genomic_DNA"/>
</dbReference>
<proteinExistence type="predicted"/>